<dbReference type="Proteomes" id="UP001174677">
    <property type="component" value="Chromosome 16"/>
</dbReference>
<dbReference type="PANTHER" id="PTHR47003">
    <property type="entry name" value="OS01G0970900 PROTEIN"/>
    <property type="match status" value="1"/>
</dbReference>
<dbReference type="InterPro" id="IPR002885">
    <property type="entry name" value="PPR_rpt"/>
</dbReference>
<evidence type="ECO:0000256" key="1">
    <source>
        <dbReference type="ARBA" id="ARBA00022737"/>
    </source>
</evidence>
<dbReference type="InterPro" id="IPR011990">
    <property type="entry name" value="TPR-like_helical_dom_sf"/>
</dbReference>
<dbReference type="PANTHER" id="PTHR47003:SF3">
    <property type="entry name" value="SMALL RIBOSOMAL SUBUNIT PROTEIN MS81 (RPPR8)"/>
    <property type="match status" value="1"/>
</dbReference>
<dbReference type="Gene3D" id="1.25.40.10">
    <property type="entry name" value="Tetratricopeptide repeat domain"/>
    <property type="match status" value="2"/>
</dbReference>
<feature type="repeat" description="PPR" evidence="2">
    <location>
        <begin position="391"/>
        <end position="425"/>
    </location>
</feature>
<dbReference type="PROSITE" id="PS51375">
    <property type="entry name" value="PPR"/>
    <property type="match status" value="3"/>
</dbReference>
<gene>
    <name evidence="3" type="ORF">P3X46_029599</name>
</gene>
<dbReference type="EMBL" id="JARPOI010000016">
    <property type="protein sequence ID" value="KAJ9147435.1"/>
    <property type="molecule type" value="Genomic_DNA"/>
</dbReference>
<dbReference type="InterPro" id="IPR044578">
    <property type="entry name" value="BIR6-like"/>
</dbReference>
<comment type="caution">
    <text evidence="3">The sequence shown here is derived from an EMBL/GenBank/DDBJ whole genome shotgun (WGS) entry which is preliminary data.</text>
</comment>
<feature type="repeat" description="PPR" evidence="2">
    <location>
        <begin position="461"/>
        <end position="495"/>
    </location>
</feature>
<evidence type="ECO:0000313" key="4">
    <source>
        <dbReference type="Proteomes" id="UP001174677"/>
    </source>
</evidence>
<organism evidence="3 4">
    <name type="scientific">Hevea brasiliensis</name>
    <name type="common">Para rubber tree</name>
    <name type="synonym">Siphonia brasiliensis</name>
    <dbReference type="NCBI Taxonomy" id="3981"/>
    <lineage>
        <taxon>Eukaryota</taxon>
        <taxon>Viridiplantae</taxon>
        <taxon>Streptophyta</taxon>
        <taxon>Embryophyta</taxon>
        <taxon>Tracheophyta</taxon>
        <taxon>Spermatophyta</taxon>
        <taxon>Magnoliopsida</taxon>
        <taxon>eudicotyledons</taxon>
        <taxon>Gunneridae</taxon>
        <taxon>Pentapetalae</taxon>
        <taxon>rosids</taxon>
        <taxon>fabids</taxon>
        <taxon>Malpighiales</taxon>
        <taxon>Euphorbiaceae</taxon>
        <taxon>Crotonoideae</taxon>
        <taxon>Micrandreae</taxon>
        <taxon>Hevea</taxon>
    </lineage>
</organism>
<sequence>MRHSWRSLLFRKYPRSSLITPAHASHHHFQVHSSSPSLRSFNSLHTSSLQVHFVGLKNPINSKILTARNFSSEPLIEPKKDADHCFLISDIFTKFTDVNDITKELELNSVVINHELVLKVLKSLESSPDPARRFFDWVLERDSERLSSKAYNLMLGITGVNGSVEEFWALVETMKKKGYGMSKGARDKVVEKFEKEGLKSDLEKLKAVFATVSVDNSVEKIGLRVSRIVRNQVWEEDVEQHIKDLNVAFSSNLVKIVLENLAMEPMKALIFFRWIEENGLFKHDESSYNAMARILGREDCIDRFWKVIDEMRSNGHEMEEETNVKVFGRFMKRKMIKEAVDLYEFAMAGANEPSVRCCTFLLKKIAVSKELDMNLFSRVIRIFIGNDYVLTDSMLNAVLKSLTSVGRFGECNKVLKEMKEGGFVASGNLQSKIAFRLSSAGNNDKVSEFVDHMEASGSNLDYRAWASLIEGHCASGDLEGASDCFQNMIEKEGVSNAGYAFESLVNAYCCKDRMIDASKLLHQYVHHHQLEPWHTTYKVLISKLLVQDGFTDALNLLDLMKNHGFPPFVDPFIKYVSKFGTGDDAIAFMKATTSKMFPSTSVVLRLFKAFFKAGRHVEAQDFLSKCPRYVRNHADVLNLFCSMKGGKNTASAVMAV</sequence>
<feature type="repeat" description="PPR" evidence="2">
    <location>
        <begin position="284"/>
        <end position="318"/>
    </location>
</feature>
<evidence type="ECO:0008006" key="5">
    <source>
        <dbReference type="Google" id="ProtNLM"/>
    </source>
</evidence>
<keyword evidence="1" id="KW-0677">Repeat</keyword>
<protein>
    <recommendedName>
        <fullName evidence="5">Pentacotripeptide-repeat region of PRORP domain-containing protein</fullName>
    </recommendedName>
</protein>
<name>A0ABQ9KVN2_HEVBR</name>
<evidence type="ECO:0000313" key="3">
    <source>
        <dbReference type="EMBL" id="KAJ9147435.1"/>
    </source>
</evidence>
<accession>A0ABQ9KVN2</accession>
<keyword evidence="4" id="KW-1185">Reference proteome</keyword>
<reference evidence="3" key="1">
    <citation type="journal article" date="2023" name="Plant Biotechnol. J.">
        <title>Chromosome-level wild Hevea brasiliensis genome provides new tools for genomic-assisted breeding and valuable loci to elevate rubber yield.</title>
        <authorList>
            <person name="Cheng H."/>
            <person name="Song X."/>
            <person name="Hu Y."/>
            <person name="Wu T."/>
            <person name="Yang Q."/>
            <person name="An Z."/>
            <person name="Feng S."/>
            <person name="Deng Z."/>
            <person name="Wu W."/>
            <person name="Zeng X."/>
            <person name="Tu M."/>
            <person name="Wang X."/>
            <person name="Huang H."/>
        </authorList>
    </citation>
    <scope>NUCLEOTIDE SEQUENCE</scope>
    <source>
        <strain evidence="3">MT/VB/25A 57/8</strain>
    </source>
</reference>
<dbReference type="NCBIfam" id="TIGR00756">
    <property type="entry name" value="PPR"/>
    <property type="match status" value="3"/>
</dbReference>
<dbReference type="Pfam" id="PF01535">
    <property type="entry name" value="PPR"/>
    <property type="match status" value="3"/>
</dbReference>
<evidence type="ECO:0000256" key="2">
    <source>
        <dbReference type="PROSITE-ProRule" id="PRU00708"/>
    </source>
</evidence>
<proteinExistence type="predicted"/>